<dbReference type="PROSITE" id="PS00216">
    <property type="entry name" value="SUGAR_TRANSPORT_1"/>
    <property type="match status" value="1"/>
</dbReference>
<evidence type="ECO:0000313" key="8">
    <source>
        <dbReference type="EMBL" id="AUW93480.1"/>
    </source>
</evidence>
<dbReference type="InterPro" id="IPR011701">
    <property type="entry name" value="MFS"/>
</dbReference>
<evidence type="ECO:0000256" key="3">
    <source>
        <dbReference type="ARBA" id="ARBA00022692"/>
    </source>
</evidence>
<dbReference type="PROSITE" id="PS50850">
    <property type="entry name" value="MFS"/>
    <property type="match status" value="1"/>
</dbReference>
<proteinExistence type="predicted"/>
<feature type="transmembrane region" description="Helical" evidence="6">
    <location>
        <begin position="216"/>
        <end position="238"/>
    </location>
</feature>
<evidence type="ECO:0000256" key="1">
    <source>
        <dbReference type="ARBA" id="ARBA00004651"/>
    </source>
</evidence>
<feature type="transmembrane region" description="Helical" evidence="6">
    <location>
        <begin position="376"/>
        <end position="393"/>
    </location>
</feature>
<feature type="transmembrane region" description="Helical" evidence="6">
    <location>
        <begin position="339"/>
        <end position="364"/>
    </location>
</feature>
<feature type="transmembrane region" description="Helical" evidence="6">
    <location>
        <begin position="98"/>
        <end position="121"/>
    </location>
</feature>
<keyword evidence="4 6" id="KW-1133">Transmembrane helix</keyword>
<keyword evidence="2" id="KW-0813">Transport</keyword>
<reference evidence="8 9" key="1">
    <citation type="journal article" date="2019" name="Sci. Rep.">
        <title>Sulfobacillus thermotolerans: new insights into resistance and metabolic capacities of acidophilic chemolithotrophs.</title>
        <authorList>
            <person name="Panyushkina A.E."/>
            <person name="Babenko V.V."/>
            <person name="Nikitina A.S."/>
            <person name="Selezneva O.V."/>
            <person name="Tsaplina I.A."/>
            <person name="Letarova M.A."/>
            <person name="Kostryukova E.S."/>
            <person name="Letarov A.V."/>
        </authorList>
    </citation>
    <scope>NUCLEOTIDE SEQUENCE [LARGE SCALE GENOMIC DNA]</scope>
    <source>
        <strain evidence="8 9">Kr1</strain>
    </source>
</reference>
<sequence length="407" mass="43515">MKRSTAWLIFVTVSAMYCLVFMQRTGPGLIAQKLMEQYAIAPTTLSLMTVAQYLTYAALQIPVGLFAVRMHPERLLALGAFCDGLGTILFGTSTSFHAIIFSRVIVGIGDAMVWLNIVLVLGKWYDAGVCGRILGFVGMSGNLGAILSTFPLAWWIARDGYREPFVALGVVLVVVSLLSAWLLEHTTPVRPPLATGLYRPNIQTVFHKPWDMMAPILAHWGFMGPFLGFASLFAIPMLHTLYGMNAVQGGYYLALALLGSLMAGPIVGPLSDRFGRKIPYLLVGIVDVLAWGTFAAFAPILPRFILAAIFLVLGFANGASVLTFAVIRDTFTSNNIGLASGIANTAGFLSAVCVPWGIGFLLSAGPGLDISARDQWALAYVTLFSALGTLGTLKIAGKAKKKSAVGA</sequence>
<feature type="transmembrane region" description="Helical" evidence="6">
    <location>
        <begin position="304"/>
        <end position="327"/>
    </location>
</feature>
<comment type="subcellular location">
    <subcellularLocation>
        <location evidence="1">Cell membrane</location>
        <topology evidence="1">Multi-pass membrane protein</topology>
    </subcellularLocation>
</comment>
<dbReference type="SUPFAM" id="SSF103473">
    <property type="entry name" value="MFS general substrate transporter"/>
    <property type="match status" value="1"/>
</dbReference>
<organism evidence="8 9">
    <name type="scientific">Sulfobacillus thermotolerans</name>
    <dbReference type="NCBI Taxonomy" id="338644"/>
    <lineage>
        <taxon>Bacteria</taxon>
        <taxon>Bacillati</taxon>
        <taxon>Bacillota</taxon>
        <taxon>Clostridia</taxon>
        <taxon>Eubacteriales</taxon>
        <taxon>Clostridiales Family XVII. Incertae Sedis</taxon>
        <taxon>Sulfobacillus</taxon>
    </lineage>
</organism>
<evidence type="ECO:0000256" key="6">
    <source>
        <dbReference type="SAM" id="Phobius"/>
    </source>
</evidence>
<dbReference type="Pfam" id="PF07690">
    <property type="entry name" value="MFS_1"/>
    <property type="match status" value="1"/>
</dbReference>
<dbReference type="Proteomes" id="UP000325292">
    <property type="component" value="Chromosome"/>
</dbReference>
<dbReference type="PANTHER" id="PTHR43826:SF3">
    <property type="entry name" value="GLUCOSE-6-PHOSPHATE EXCHANGER SLC37A4"/>
    <property type="match status" value="1"/>
</dbReference>
<dbReference type="InterPro" id="IPR051337">
    <property type="entry name" value="OPA_Antiporter"/>
</dbReference>
<keyword evidence="3 6" id="KW-0812">Transmembrane</keyword>
<feature type="transmembrane region" description="Helical" evidence="6">
    <location>
        <begin position="163"/>
        <end position="183"/>
    </location>
</feature>
<feature type="transmembrane region" description="Helical" evidence="6">
    <location>
        <begin position="133"/>
        <end position="157"/>
    </location>
</feature>
<feature type="domain" description="Major facilitator superfamily (MFS) profile" evidence="7">
    <location>
        <begin position="1"/>
        <end position="400"/>
    </location>
</feature>
<dbReference type="InterPro" id="IPR036259">
    <property type="entry name" value="MFS_trans_sf"/>
</dbReference>
<name>A0ABM6RQ69_9FIRM</name>
<evidence type="ECO:0000256" key="4">
    <source>
        <dbReference type="ARBA" id="ARBA00022989"/>
    </source>
</evidence>
<dbReference type="PANTHER" id="PTHR43826">
    <property type="entry name" value="GLUCOSE-6-PHOSPHATE EXCHANGER SLC37A4"/>
    <property type="match status" value="1"/>
</dbReference>
<feature type="transmembrane region" description="Helical" evidence="6">
    <location>
        <begin position="250"/>
        <end position="268"/>
    </location>
</feature>
<feature type="transmembrane region" description="Helical" evidence="6">
    <location>
        <begin position="280"/>
        <end position="298"/>
    </location>
</feature>
<dbReference type="Gene3D" id="1.20.1250.20">
    <property type="entry name" value="MFS general substrate transporter like domains"/>
    <property type="match status" value="2"/>
</dbReference>
<accession>A0ABM6RQ69</accession>
<dbReference type="EMBL" id="CP019454">
    <property type="protein sequence ID" value="AUW93480.1"/>
    <property type="molecule type" value="Genomic_DNA"/>
</dbReference>
<evidence type="ECO:0000256" key="5">
    <source>
        <dbReference type="ARBA" id="ARBA00023136"/>
    </source>
</evidence>
<feature type="transmembrane region" description="Helical" evidence="6">
    <location>
        <begin position="7"/>
        <end position="25"/>
    </location>
</feature>
<gene>
    <name evidence="8" type="ORF">BXT84_05575</name>
</gene>
<feature type="transmembrane region" description="Helical" evidence="6">
    <location>
        <begin position="45"/>
        <end position="68"/>
    </location>
</feature>
<protein>
    <recommendedName>
        <fullName evidence="7">Major facilitator superfamily (MFS) profile domain-containing protein</fullName>
    </recommendedName>
</protein>
<dbReference type="InterPro" id="IPR020846">
    <property type="entry name" value="MFS_dom"/>
</dbReference>
<evidence type="ECO:0000256" key="2">
    <source>
        <dbReference type="ARBA" id="ARBA00022448"/>
    </source>
</evidence>
<keyword evidence="5 6" id="KW-0472">Membrane</keyword>
<feature type="transmembrane region" description="Helical" evidence="6">
    <location>
        <begin position="75"/>
        <end position="92"/>
    </location>
</feature>
<evidence type="ECO:0000313" key="9">
    <source>
        <dbReference type="Proteomes" id="UP000325292"/>
    </source>
</evidence>
<evidence type="ECO:0000259" key="7">
    <source>
        <dbReference type="PROSITE" id="PS50850"/>
    </source>
</evidence>
<dbReference type="InterPro" id="IPR005829">
    <property type="entry name" value="Sugar_transporter_CS"/>
</dbReference>
<keyword evidence="9" id="KW-1185">Reference proteome</keyword>